<feature type="chain" id="PRO_5018107100" description="Lipoprotein" evidence="1">
    <location>
        <begin position="27"/>
        <end position="65"/>
    </location>
</feature>
<evidence type="ECO:0008006" key="4">
    <source>
        <dbReference type="Google" id="ProtNLM"/>
    </source>
</evidence>
<name>A0A3N2REK5_LYSEN</name>
<feature type="signal peptide" evidence="1">
    <location>
        <begin position="1"/>
        <end position="26"/>
    </location>
</feature>
<keyword evidence="1" id="KW-0732">Signal</keyword>
<dbReference type="EMBL" id="RCTY01000041">
    <property type="protein sequence ID" value="ROU05875.1"/>
    <property type="molecule type" value="Genomic_DNA"/>
</dbReference>
<proteinExistence type="predicted"/>
<evidence type="ECO:0000313" key="2">
    <source>
        <dbReference type="EMBL" id="ROU05875.1"/>
    </source>
</evidence>
<reference evidence="2 3" key="1">
    <citation type="submission" date="2018-10" db="EMBL/GenBank/DDBJ databases">
        <title>The genome of Lysobacter enzymogenes OH11.</title>
        <authorList>
            <person name="Liu F."/>
            <person name="Zhao Y."/>
            <person name="Qian G."/>
            <person name="Chen Y."/>
            <person name="Xu H."/>
        </authorList>
    </citation>
    <scope>NUCLEOTIDE SEQUENCE [LARGE SCALE GENOMIC DNA]</scope>
    <source>
        <strain evidence="2 3">OH11</strain>
    </source>
</reference>
<dbReference type="AlphaFoldDB" id="A0A3N2REK5"/>
<dbReference type="Proteomes" id="UP000275910">
    <property type="component" value="Unassembled WGS sequence"/>
</dbReference>
<accession>A0A3N2REK5</accession>
<organism evidence="2 3">
    <name type="scientific">Lysobacter enzymogenes</name>
    <dbReference type="NCBI Taxonomy" id="69"/>
    <lineage>
        <taxon>Bacteria</taxon>
        <taxon>Pseudomonadati</taxon>
        <taxon>Pseudomonadota</taxon>
        <taxon>Gammaproteobacteria</taxon>
        <taxon>Lysobacterales</taxon>
        <taxon>Lysobacteraceae</taxon>
        <taxon>Lysobacter</taxon>
    </lineage>
</organism>
<dbReference type="RefSeq" id="WP_123648525.1">
    <property type="nucleotide sequence ID" value="NZ_RCTY01000041.1"/>
</dbReference>
<evidence type="ECO:0000313" key="3">
    <source>
        <dbReference type="Proteomes" id="UP000275910"/>
    </source>
</evidence>
<comment type="caution">
    <text evidence="2">The sequence shown here is derived from an EMBL/GenBank/DDBJ whole genome shotgun (WGS) entry which is preliminary data.</text>
</comment>
<protein>
    <recommendedName>
        <fullName evidence="4">Lipoprotein</fullName>
    </recommendedName>
</protein>
<sequence length="65" mass="7052">MNAIVNKLPLLAVLAMSLGYASIVDAACKPDYCMQVYRYCVSQGAPATICEGRLRKCEQMCGFDG</sequence>
<gene>
    <name evidence="2" type="ORF">D9T17_17010</name>
</gene>
<evidence type="ECO:0000256" key="1">
    <source>
        <dbReference type="SAM" id="SignalP"/>
    </source>
</evidence>